<name>A0A6A2XRP5_HIBSY</name>
<accession>A0A6A2XRP5</accession>
<reference evidence="3" key="1">
    <citation type="submission" date="2019-09" db="EMBL/GenBank/DDBJ databases">
        <title>Draft genome information of white flower Hibiscus syriacus.</title>
        <authorList>
            <person name="Kim Y.-M."/>
        </authorList>
    </citation>
    <scope>NUCLEOTIDE SEQUENCE [LARGE SCALE GENOMIC DNA]</scope>
    <source>
        <strain evidence="3">YM2019G1</strain>
    </source>
</reference>
<feature type="domain" description="RNase H type-1" evidence="2">
    <location>
        <begin position="731"/>
        <end position="793"/>
    </location>
</feature>
<dbReference type="InterPro" id="IPR011659">
    <property type="entry name" value="WD40"/>
</dbReference>
<dbReference type="InterPro" id="IPR002156">
    <property type="entry name" value="RNaseH_domain"/>
</dbReference>
<organism evidence="3 4">
    <name type="scientific">Hibiscus syriacus</name>
    <name type="common">Rose of Sharon</name>
    <dbReference type="NCBI Taxonomy" id="106335"/>
    <lineage>
        <taxon>Eukaryota</taxon>
        <taxon>Viridiplantae</taxon>
        <taxon>Streptophyta</taxon>
        <taxon>Embryophyta</taxon>
        <taxon>Tracheophyta</taxon>
        <taxon>Spermatophyta</taxon>
        <taxon>Magnoliopsida</taxon>
        <taxon>eudicotyledons</taxon>
        <taxon>Gunneridae</taxon>
        <taxon>Pentapetalae</taxon>
        <taxon>rosids</taxon>
        <taxon>malvids</taxon>
        <taxon>Malvales</taxon>
        <taxon>Malvaceae</taxon>
        <taxon>Malvoideae</taxon>
        <taxon>Hibiscus</taxon>
    </lineage>
</organism>
<dbReference type="GO" id="GO:0003676">
    <property type="term" value="F:nucleic acid binding"/>
    <property type="evidence" value="ECO:0007669"/>
    <property type="project" value="InterPro"/>
</dbReference>
<evidence type="ECO:0000313" key="4">
    <source>
        <dbReference type="Proteomes" id="UP000436088"/>
    </source>
</evidence>
<dbReference type="GO" id="GO:0004523">
    <property type="term" value="F:RNA-DNA hybrid ribonuclease activity"/>
    <property type="evidence" value="ECO:0007669"/>
    <property type="project" value="InterPro"/>
</dbReference>
<dbReference type="Proteomes" id="UP000436088">
    <property type="component" value="Unassembled WGS sequence"/>
</dbReference>
<sequence>MKPQLLHSFLFQFFLLCTAASENEAQSTGETIVFTTLGRSDYAWDIFTLPSSDPPNPSNEHRITDGVSVNFNGHLPSSPSSSILSLLRNRSLIQAPSPQAPTGLQLIYVTERNGMTNIYYDALYCGVLRSSRSRSALETPVRVQAPLLGLEESKHRVSMKDRPSLSGENLIYVSTHEDPGEPRTSWAAVYSTHLGTGLTRRLTPYGVADFSPAVSPSGVWTAVASYGEDGWDGEVEELSTNIYIFLTRDATNRVKVVEHGGWPCWVDDSTLYFHRKSDDQWMSVYKATFPKDKPILANSVKIQRVTPPGLHAFTPATSPGNHMFIALATRRPNSSFRHIELFDTVKNEFIELTRHVSPTTHHFNPFISPDSAQVGYHKCRGENNGGQTSQLLLENVKSPVANLSLFRVDGSFPTFSTAGDRIAYVNFPGIYVVNRNGSNLRRVSPLNAFAIAWDTVRKGILYTSAGPEFSSESTEVDVVAIDVDNVDGSNHRRLTVNGKNNAFPSPSPDGKRIVFRSGRTGHKNLYIMDAIEGEMGGLQKLTDGPWTDTMCNWSPDGDWIAFASDRHNPGSGCFELYLIHPNGTGLRRLISSGKSGRTNHPSFSPDGKTITFTTDYGGISAEPISNPHQFGPYGEIYTIKLDGSDLKRLTHNSYEDGTPSWAPVYISQVDVVWSKRTQCAFEDCHWLNKMSGGRGTMVEPLGSVSLNLLASALLWKRNCGGFTRASYVLKGYKQVIVEMDNLEALSIINGSHSDNISITLVAHILNIRNRNWNIQFKHVARTGNCVSDMLSKLAPIADFSINHWNPLQHLLQNDMMIGY</sequence>
<dbReference type="AlphaFoldDB" id="A0A6A2XRP5"/>
<feature type="chain" id="PRO_5025467725" evidence="1">
    <location>
        <begin position="26"/>
        <end position="819"/>
    </location>
</feature>
<dbReference type="Pfam" id="PF07676">
    <property type="entry name" value="PD40"/>
    <property type="match status" value="3"/>
</dbReference>
<dbReference type="Gene3D" id="2.120.10.30">
    <property type="entry name" value="TolB, C-terminal domain"/>
    <property type="match status" value="3"/>
</dbReference>
<dbReference type="InterPro" id="IPR044730">
    <property type="entry name" value="RNase_H-like_dom_plant"/>
</dbReference>
<keyword evidence="4" id="KW-1185">Reference proteome</keyword>
<evidence type="ECO:0000259" key="2">
    <source>
        <dbReference type="Pfam" id="PF13456"/>
    </source>
</evidence>
<dbReference type="PANTHER" id="PTHR32161">
    <property type="entry name" value="DPP6 N-TERMINAL DOMAIN-LIKE PROTEIN"/>
    <property type="match status" value="1"/>
</dbReference>
<dbReference type="SUPFAM" id="SSF69304">
    <property type="entry name" value="Tricorn protease N-terminal domain"/>
    <property type="match status" value="1"/>
</dbReference>
<dbReference type="Pfam" id="PF13456">
    <property type="entry name" value="RVT_3"/>
    <property type="match status" value="1"/>
</dbReference>
<dbReference type="InterPro" id="IPR011042">
    <property type="entry name" value="6-blade_b-propeller_TolB-like"/>
</dbReference>
<comment type="caution">
    <text evidence="3">The sequence shown here is derived from an EMBL/GenBank/DDBJ whole genome shotgun (WGS) entry which is preliminary data.</text>
</comment>
<proteinExistence type="predicted"/>
<evidence type="ECO:0000313" key="3">
    <source>
        <dbReference type="EMBL" id="KAE8658997.1"/>
    </source>
</evidence>
<keyword evidence="1" id="KW-0732">Signal</keyword>
<gene>
    <name evidence="3" type="ORF">F3Y22_tig00116965pilonHSYRG00611</name>
</gene>
<dbReference type="PANTHER" id="PTHR32161:SF8">
    <property type="entry name" value="DPP6 N-TERMINAL DOMAIN-LIKE PROTEIN"/>
    <property type="match status" value="1"/>
</dbReference>
<dbReference type="SUPFAM" id="SSF82171">
    <property type="entry name" value="DPP6 N-terminal domain-like"/>
    <property type="match status" value="1"/>
</dbReference>
<evidence type="ECO:0000256" key="1">
    <source>
        <dbReference type="SAM" id="SignalP"/>
    </source>
</evidence>
<protein>
    <submittedName>
        <fullName evidence="3">Thylakoidal processing peptidase 1</fullName>
    </submittedName>
</protein>
<dbReference type="EMBL" id="VEPZ02001739">
    <property type="protein sequence ID" value="KAE8658997.1"/>
    <property type="molecule type" value="Genomic_DNA"/>
</dbReference>
<feature type="signal peptide" evidence="1">
    <location>
        <begin position="1"/>
        <end position="25"/>
    </location>
</feature>
<dbReference type="CDD" id="cd06222">
    <property type="entry name" value="RNase_H_like"/>
    <property type="match status" value="1"/>
</dbReference>